<accession>A0AAV4ZBX7</accession>
<comment type="caution">
    <text evidence="1">The sequence shown here is derived from an EMBL/GenBank/DDBJ whole genome shotgun (WGS) entry which is preliminary data.</text>
</comment>
<reference evidence="1" key="1">
    <citation type="journal article" date="2016" name="Front. Microbiol.">
        <title>Genome Sequence of the Piezophilic, Mesophilic Sulfate-Reducing Bacterium Desulfovibrio indicus J2T.</title>
        <authorList>
            <person name="Cao J."/>
            <person name="Maignien L."/>
            <person name="Shao Z."/>
            <person name="Alain K."/>
            <person name="Jebbar M."/>
        </authorList>
    </citation>
    <scope>NUCLEOTIDE SEQUENCE</scope>
    <source>
        <strain evidence="1">DSM 21893</strain>
    </source>
</reference>
<sequence>MLGLMRIRMTHEDRNWKGHLGRLGEEIIVFRRPMPSPTVEGTHRRWGNGVCYYQSENFEQIPFGIKGIVMALKEAPEAYRSWRMRRAVKLSLADFHRNRKGR</sequence>
<evidence type="ECO:0000313" key="2">
    <source>
        <dbReference type="Proteomes" id="UP001055307"/>
    </source>
</evidence>
<proteinExistence type="predicted"/>
<protein>
    <submittedName>
        <fullName evidence="1">Uncharacterized protein</fullName>
    </submittedName>
</protein>
<name>A0AAV4ZBX7_9HYPH</name>
<dbReference type="EMBL" id="BPQF01000019">
    <property type="protein sequence ID" value="GJD41273.1"/>
    <property type="molecule type" value="Genomic_DNA"/>
</dbReference>
<dbReference type="RefSeq" id="WP_192215699.1">
    <property type="nucleotide sequence ID" value="NZ_BPQF01000019.1"/>
</dbReference>
<reference evidence="1" key="2">
    <citation type="submission" date="2021-08" db="EMBL/GenBank/DDBJ databases">
        <authorList>
            <person name="Tani A."/>
            <person name="Ola A."/>
            <person name="Ogura Y."/>
            <person name="Katsura K."/>
            <person name="Hayashi T."/>
        </authorList>
    </citation>
    <scope>NUCLEOTIDE SEQUENCE</scope>
    <source>
        <strain evidence="1">DSM 21893</strain>
    </source>
</reference>
<keyword evidence="2" id="KW-1185">Reference proteome</keyword>
<evidence type="ECO:0000313" key="1">
    <source>
        <dbReference type="EMBL" id="GJD41273.1"/>
    </source>
</evidence>
<dbReference type="AlphaFoldDB" id="A0AAV4ZBX7"/>
<gene>
    <name evidence="1" type="ORF">OICFNHDK_3756</name>
</gene>
<organism evidence="1 2">
    <name type="scientific">Methylobacterium bullatum</name>
    <dbReference type="NCBI Taxonomy" id="570505"/>
    <lineage>
        <taxon>Bacteria</taxon>
        <taxon>Pseudomonadati</taxon>
        <taxon>Pseudomonadota</taxon>
        <taxon>Alphaproteobacteria</taxon>
        <taxon>Hyphomicrobiales</taxon>
        <taxon>Methylobacteriaceae</taxon>
        <taxon>Methylobacterium</taxon>
    </lineage>
</organism>
<dbReference type="Proteomes" id="UP001055307">
    <property type="component" value="Unassembled WGS sequence"/>
</dbReference>